<gene>
    <name evidence="2" type="ORF">FEK35_15160</name>
</gene>
<dbReference type="EMBL" id="VBUU01000014">
    <property type="protein sequence ID" value="TLG09462.1"/>
    <property type="molecule type" value="Genomic_DNA"/>
</dbReference>
<protein>
    <submittedName>
        <fullName evidence="2">ImmA/IrrE family metallo-endopeptidase</fullName>
    </submittedName>
</protein>
<evidence type="ECO:0000259" key="1">
    <source>
        <dbReference type="Pfam" id="PF06114"/>
    </source>
</evidence>
<evidence type="ECO:0000313" key="2">
    <source>
        <dbReference type="EMBL" id="TLG09462.1"/>
    </source>
</evidence>
<proteinExistence type="predicted"/>
<dbReference type="OrthoDB" id="572608at2"/>
<sequence>MPRLHVSSISPRETRKICPPHVRLTELRAMMPLQPATFEQSLRLAERQAEVLTKDLAAGAAIPAVSISVVTGRHRVRVEYPLDQRLPSAGFWDTGTRQWVIELPWDAAWPDKRYSLAREFKHILDYHQAGDLYRGDNLRSPASQADEAARRFADHLLVPTRLLRRALDTGADTIEELTAVFLVPTSVVLRRLSETGLDIVLRNKARTPDIGRRS</sequence>
<evidence type="ECO:0000313" key="3">
    <source>
        <dbReference type="Proteomes" id="UP000308349"/>
    </source>
</evidence>
<reference evidence="2 3" key="1">
    <citation type="submission" date="2019-05" db="EMBL/GenBank/DDBJ databases">
        <title>Genomes sequences of two Nocardia cyriacigeorgica environmental isolates, type strains Nocardia asteroides ATCC 19247 and Nocardia cyriacigeorgica DSM 44484.</title>
        <authorList>
            <person name="Vautrin F."/>
            <person name="Bergeron E."/>
            <person name="Dubost A."/>
            <person name="Abrouk D."/>
            <person name="Rodriguez Nava V."/>
            <person name="Pujic P."/>
        </authorList>
    </citation>
    <scope>NUCLEOTIDE SEQUENCE [LARGE SCALE GENOMIC DNA]</scope>
    <source>
        <strain evidence="2 3">EML 1456</strain>
    </source>
</reference>
<comment type="caution">
    <text evidence="2">The sequence shown here is derived from an EMBL/GenBank/DDBJ whole genome shotgun (WGS) entry which is preliminary data.</text>
</comment>
<feature type="domain" description="IrrE N-terminal-like" evidence="1">
    <location>
        <begin position="94"/>
        <end position="193"/>
    </location>
</feature>
<organism evidence="2 3">
    <name type="scientific">Nocardia cyriacigeorgica</name>
    <dbReference type="NCBI Taxonomy" id="135487"/>
    <lineage>
        <taxon>Bacteria</taxon>
        <taxon>Bacillati</taxon>
        <taxon>Actinomycetota</taxon>
        <taxon>Actinomycetes</taxon>
        <taxon>Mycobacteriales</taxon>
        <taxon>Nocardiaceae</taxon>
        <taxon>Nocardia</taxon>
    </lineage>
</organism>
<dbReference type="Proteomes" id="UP000308349">
    <property type="component" value="Unassembled WGS sequence"/>
</dbReference>
<dbReference type="AlphaFoldDB" id="A0A5R8PCP5"/>
<name>A0A5R8PCP5_9NOCA</name>
<accession>A0A5R8PCP5</accession>
<dbReference type="InterPro" id="IPR010359">
    <property type="entry name" value="IrrE_HExxH"/>
</dbReference>
<dbReference type="Pfam" id="PF06114">
    <property type="entry name" value="Peptidase_M78"/>
    <property type="match status" value="1"/>
</dbReference>